<dbReference type="RefSeq" id="WP_187814881.1">
    <property type="nucleotide sequence ID" value="NZ_JACTVJ010000007.1"/>
</dbReference>
<dbReference type="InterPro" id="IPR038109">
    <property type="entry name" value="DNA_bind_recomb_sf"/>
</dbReference>
<name>A0ABR7SHP2_9ACTN</name>
<dbReference type="Gene3D" id="3.90.1750.20">
    <property type="entry name" value="Putative Large Serine Recombinase, Chain B, Domain 2"/>
    <property type="match status" value="1"/>
</dbReference>
<feature type="region of interest" description="Disordered" evidence="1">
    <location>
        <begin position="1"/>
        <end position="20"/>
    </location>
</feature>
<reference evidence="4 5" key="1">
    <citation type="submission" date="2020-08" db="EMBL/GenBank/DDBJ databases">
        <title>Genemic of Streptomyces polyaspartic.</title>
        <authorList>
            <person name="Liu W."/>
        </authorList>
    </citation>
    <scope>NUCLEOTIDE SEQUENCE [LARGE SCALE GENOMIC DNA]</scope>
    <source>
        <strain evidence="4 5">TRM66268-LWL</strain>
    </source>
</reference>
<feature type="compositionally biased region" description="Basic and acidic residues" evidence="1">
    <location>
        <begin position="155"/>
        <end position="171"/>
    </location>
</feature>
<dbReference type="EMBL" id="JACTVJ010000007">
    <property type="protein sequence ID" value="MBC9714449.1"/>
    <property type="molecule type" value="Genomic_DNA"/>
</dbReference>
<feature type="domain" description="Resolvase/invertase-type recombinase catalytic" evidence="2">
    <location>
        <begin position="20"/>
        <end position="170"/>
    </location>
</feature>
<dbReference type="Gene3D" id="3.40.50.1390">
    <property type="entry name" value="Resolvase, N-terminal catalytic domain"/>
    <property type="match status" value="1"/>
</dbReference>
<dbReference type="PANTHER" id="PTHR30461:SF23">
    <property type="entry name" value="DNA RECOMBINASE-RELATED"/>
    <property type="match status" value="1"/>
</dbReference>
<dbReference type="SMART" id="SM00857">
    <property type="entry name" value="Resolvase"/>
    <property type="match status" value="1"/>
</dbReference>
<sequence length="483" mass="54364">MPRNKPTRGSSSTTTAAGEPAAVYCRISQADDDDQTGVDRQERICREIAERRGLVIDPAHVFVDNSRSAWSRKRKRPGWDELLSEARERRFRHIIAYHPDRLMRQPRDLEELLQVSDDHAITLHGEANRRDLSDPDDRFILRIEVAHACRSSDDTSRRLKSAMQDRAKEGKPQGGVRRFGYAPGGMTIVEEEAEIVREVFDRFLKGEGPAPIAKDLAERGIKTAGGKAWNAGTVRALLDSRHVAGIRMHQGVEVGPGTWPAIIDAGIWEEAKARREYRSAIQQEVLSKPRQRYYLLRGLVMCGRCGTMMSGMVKGSGPAYVCNRRGRNDEKKCVRSIRAESLEEFVADAAVALLGKLQVDGKLASSNLAEGTAKELEGDQQQLAELNQMWTAKEISTAEYRKMRKEITDRISKSQRKVVVRPLVLLDGLTGEGARAAWEAAEMTEERRNAVLRFLFSGVVIDEPKKYGRYMDWDRIAIEQNPL</sequence>
<dbReference type="CDD" id="cd00338">
    <property type="entry name" value="Ser_Recombinase"/>
    <property type="match status" value="1"/>
</dbReference>
<dbReference type="InterPro" id="IPR036162">
    <property type="entry name" value="Resolvase-like_N_sf"/>
</dbReference>
<dbReference type="Pfam" id="PF13408">
    <property type="entry name" value="Zn_ribbon_recom"/>
    <property type="match status" value="1"/>
</dbReference>
<feature type="domain" description="Recombinase" evidence="3">
    <location>
        <begin position="178"/>
        <end position="281"/>
    </location>
</feature>
<comment type="caution">
    <text evidence="4">The sequence shown here is derived from an EMBL/GenBank/DDBJ whole genome shotgun (WGS) entry which is preliminary data.</text>
</comment>
<dbReference type="Pfam" id="PF00239">
    <property type="entry name" value="Resolvase"/>
    <property type="match status" value="1"/>
</dbReference>
<dbReference type="InterPro" id="IPR050639">
    <property type="entry name" value="SSR_resolvase"/>
</dbReference>
<dbReference type="PROSITE" id="PS51736">
    <property type="entry name" value="RECOMBINASES_3"/>
    <property type="match status" value="1"/>
</dbReference>
<gene>
    <name evidence="4" type="ORF">H9Y04_17965</name>
</gene>
<dbReference type="PROSITE" id="PS51737">
    <property type="entry name" value="RECOMBINASE_DNA_BIND"/>
    <property type="match status" value="1"/>
</dbReference>
<proteinExistence type="predicted"/>
<dbReference type="SUPFAM" id="SSF53041">
    <property type="entry name" value="Resolvase-like"/>
    <property type="match status" value="1"/>
</dbReference>
<evidence type="ECO:0000259" key="3">
    <source>
        <dbReference type="PROSITE" id="PS51737"/>
    </source>
</evidence>
<evidence type="ECO:0000259" key="2">
    <source>
        <dbReference type="PROSITE" id="PS51736"/>
    </source>
</evidence>
<keyword evidence="5" id="KW-1185">Reference proteome</keyword>
<dbReference type="InterPro" id="IPR025827">
    <property type="entry name" value="Zn_ribbon_recom_dom"/>
</dbReference>
<evidence type="ECO:0000313" key="5">
    <source>
        <dbReference type="Proteomes" id="UP000642284"/>
    </source>
</evidence>
<accession>A0ABR7SHP2</accession>
<dbReference type="Pfam" id="PF07508">
    <property type="entry name" value="Recombinase"/>
    <property type="match status" value="1"/>
</dbReference>
<evidence type="ECO:0000256" key="1">
    <source>
        <dbReference type="SAM" id="MobiDB-lite"/>
    </source>
</evidence>
<dbReference type="InterPro" id="IPR011109">
    <property type="entry name" value="DNA_bind_recombinase_dom"/>
</dbReference>
<organism evidence="4 5">
    <name type="scientific">Streptomyces polyasparticus</name>
    <dbReference type="NCBI Taxonomy" id="2767826"/>
    <lineage>
        <taxon>Bacteria</taxon>
        <taxon>Bacillati</taxon>
        <taxon>Actinomycetota</taxon>
        <taxon>Actinomycetes</taxon>
        <taxon>Kitasatosporales</taxon>
        <taxon>Streptomycetaceae</taxon>
        <taxon>Streptomyces</taxon>
    </lineage>
</organism>
<protein>
    <submittedName>
        <fullName evidence="4">Recombinase family protein</fullName>
    </submittedName>
</protein>
<feature type="region of interest" description="Disordered" evidence="1">
    <location>
        <begin position="155"/>
        <end position="179"/>
    </location>
</feature>
<dbReference type="Proteomes" id="UP000642284">
    <property type="component" value="Unassembled WGS sequence"/>
</dbReference>
<dbReference type="InterPro" id="IPR006119">
    <property type="entry name" value="Resolv_N"/>
</dbReference>
<evidence type="ECO:0000313" key="4">
    <source>
        <dbReference type="EMBL" id="MBC9714449.1"/>
    </source>
</evidence>
<dbReference type="PANTHER" id="PTHR30461">
    <property type="entry name" value="DNA-INVERTASE FROM LAMBDOID PROPHAGE"/>
    <property type="match status" value="1"/>
</dbReference>